<organism evidence="1 2">
    <name type="scientific">Roseomonas marmotae</name>
    <dbReference type="NCBI Taxonomy" id="2768161"/>
    <lineage>
        <taxon>Bacteria</taxon>
        <taxon>Pseudomonadati</taxon>
        <taxon>Pseudomonadota</taxon>
        <taxon>Alphaproteobacteria</taxon>
        <taxon>Acetobacterales</taxon>
        <taxon>Roseomonadaceae</taxon>
        <taxon>Roseomonas</taxon>
    </lineage>
</organism>
<accession>A0ABS3KK18</accession>
<dbReference type="InterPro" id="IPR010179">
    <property type="entry name" value="CRISPR-assoc_prot_Cse3"/>
</dbReference>
<dbReference type="CDD" id="cd09727">
    <property type="entry name" value="Cas6_I-E"/>
    <property type="match status" value="1"/>
</dbReference>
<evidence type="ECO:0000313" key="2">
    <source>
        <dbReference type="Proteomes" id="UP001518990"/>
    </source>
</evidence>
<dbReference type="SUPFAM" id="SSF117987">
    <property type="entry name" value="CRISPR-associated protein"/>
    <property type="match status" value="1"/>
</dbReference>
<dbReference type="Gene3D" id="3.30.70.1200">
    <property type="entry name" value="Crispr-associated protein, domain 1"/>
    <property type="match status" value="1"/>
</dbReference>
<dbReference type="EMBL" id="JACTNF010000035">
    <property type="protein sequence ID" value="MBO1076953.1"/>
    <property type="molecule type" value="Genomic_DNA"/>
</dbReference>
<evidence type="ECO:0000313" key="1">
    <source>
        <dbReference type="EMBL" id="MBO1076953.1"/>
    </source>
</evidence>
<comment type="caution">
    <text evidence="1">The sequence shown here is derived from an EMBL/GenBank/DDBJ whole genome shotgun (WGS) entry which is preliminary data.</text>
</comment>
<name>A0ABS3KK18_9PROT</name>
<gene>
    <name evidence="1" type="primary">cas6e</name>
    <name evidence="1" type="ORF">IAI60_20290</name>
</gene>
<dbReference type="Gene3D" id="3.30.70.1210">
    <property type="entry name" value="Crispr-associated protein, domain 2"/>
    <property type="match status" value="1"/>
</dbReference>
<sequence length="229" mass="24579">MTGLTLSRIRLKRDASVAALAPLLLPEAGGARMVAGHGLLWSLFADGPDRRRDFLWREDAPGQFMTLSARAPSNPHQLFQIESKDFAPALSPGDRLGFTLRANPVISRSAGPGQRGRRHDVVMDALHSVPRGERAEARPAAVSAAGRAWFDRQGATSGFAVEGEVNVDGYDRISLPREGGRDRAAIFGVLDLTGILVVRDVALFLPALAAGFGRARAFGYGLMLIRRAG</sequence>
<proteinExistence type="predicted"/>
<dbReference type="Pfam" id="PF08798">
    <property type="entry name" value="CRISPR_assoc"/>
    <property type="match status" value="1"/>
</dbReference>
<reference evidence="1 2" key="1">
    <citation type="submission" date="2020-09" db="EMBL/GenBank/DDBJ databases">
        <title>Roseomonas.</title>
        <authorList>
            <person name="Zhu W."/>
        </authorList>
    </citation>
    <scope>NUCLEOTIDE SEQUENCE [LARGE SCALE GENOMIC DNA]</scope>
    <source>
        <strain evidence="1 2">1311</strain>
    </source>
</reference>
<dbReference type="NCBIfam" id="TIGR01907">
    <property type="entry name" value="casE_Cse3"/>
    <property type="match status" value="1"/>
</dbReference>
<keyword evidence="2" id="KW-1185">Reference proteome</keyword>
<dbReference type="Proteomes" id="UP001518990">
    <property type="component" value="Unassembled WGS sequence"/>
</dbReference>
<dbReference type="RefSeq" id="WP_207450574.1">
    <property type="nucleotide sequence ID" value="NZ_CP061096.1"/>
</dbReference>
<protein>
    <submittedName>
        <fullName evidence="1">Type I-E CRISPR-associated protein Cas6/Cse3/CasE</fullName>
    </submittedName>
</protein>
<dbReference type="SMART" id="SM01101">
    <property type="entry name" value="CRISPR_assoc"/>
    <property type="match status" value="1"/>
</dbReference>